<dbReference type="Gene3D" id="3.40.50.2020">
    <property type="match status" value="1"/>
</dbReference>
<dbReference type="PANTHER" id="PTHR47505">
    <property type="entry name" value="DNA UTILIZATION PROTEIN YHGH"/>
    <property type="match status" value="1"/>
</dbReference>
<dbReference type="Pfam" id="PF18912">
    <property type="entry name" value="DZR_2"/>
    <property type="match status" value="1"/>
</dbReference>
<dbReference type="InterPro" id="IPR051910">
    <property type="entry name" value="ComF/GntX_DNA_util-trans"/>
</dbReference>
<dbReference type="Pfam" id="PF00156">
    <property type="entry name" value="Pribosyltran"/>
    <property type="match status" value="1"/>
</dbReference>
<feature type="domain" description="Double zinc ribbon" evidence="3">
    <location>
        <begin position="9"/>
        <end position="42"/>
    </location>
</feature>
<gene>
    <name evidence="4" type="ORF">IAA67_02695</name>
</gene>
<evidence type="ECO:0000313" key="5">
    <source>
        <dbReference type="Proteomes" id="UP000886874"/>
    </source>
</evidence>
<name>A0A9D0Z4U4_9FIRM</name>
<accession>A0A9D0Z4U4</accession>
<comment type="caution">
    <text evidence="4">The sequence shown here is derived from an EMBL/GenBank/DDBJ whole genome shotgun (WGS) entry which is preliminary data.</text>
</comment>
<dbReference type="SUPFAM" id="SSF53271">
    <property type="entry name" value="PRTase-like"/>
    <property type="match status" value="1"/>
</dbReference>
<evidence type="ECO:0000259" key="2">
    <source>
        <dbReference type="Pfam" id="PF00156"/>
    </source>
</evidence>
<dbReference type="PANTHER" id="PTHR47505:SF1">
    <property type="entry name" value="DNA UTILIZATION PROTEIN YHGH"/>
    <property type="match status" value="1"/>
</dbReference>
<dbReference type="CDD" id="cd06223">
    <property type="entry name" value="PRTases_typeI"/>
    <property type="match status" value="1"/>
</dbReference>
<protein>
    <submittedName>
        <fullName evidence="4">ComF family protein</fullName>
    </submittedName>
</protein>
<comment type="similarity">
    <text evidence="1">Belongs to the ComF/GntX family.</text>
</comment>
<dbReference type="InterPro" id="IPR029057">
    <property type="entry name" value="PRTase-like"/>
</dbReference>
<evidence type="ECO:0000256" key="1">
    <source>
        <dbReference type="ARBA" id="ARBA00008007"/>
    </source>
</evidence>
<sequence>MNTIAAWLCDLLYPPKCMLCGRLLRDSEAVLCGRCGHELPEWDNAPRRVPGYERCAAAFVYEEPIRGSILRFKFHGMQTYAVQFARWMAVRVRGELRTSFDFVTWTPCSRRRRWSRGFDQAELLAKALARELDLEARPTLEKFRHRPPQSKTKTAAKRRANVQGAYRLLPGADVRGRTVLVVDDILTTGATLGECGRILRQAGAKDLYAAVIAAVNQDENK</sequence>
<dbReference type="EMBL" id="DVFN01000039">
    <property type="protein sequence ID" value="HIQ69227.1"/>
    <property type="molecule type" value="Genomic_DNA"/>
</dbReference>
<dbReference type="AlphaFoldDB" id="A0A9D0Z4U4"/>
<evidence type="ECO:0000259" key="3">
    <source>
        <dbReference type="Pfam" id="PF18912"/>
    </source>
</evidence>
<evidence type="ECO:0000313" key="4">
    <source>
        <dbReference type="EMBL" id="HIQ69227.1"/>
    </source>
</evidence>
<reference evidence="4" key="1">
    <citation type="submission" date="2020-10" db="EMBL/GenBank/DDBJ databases">
        <authorList>
            <person name="Gilroy R."/>
        </authorList>
    </citation>
    <scope>NUCLEOTIDE SEQUENCE</scope>
    <source>
        <strain evidence="4">ChiSjej2B20-13462</strain>
    </source>
</reference>
<dbReference type="InterPro" id="IPR044005">
    <property type="entry name" value="DZR_2"/>
</dbReference>
<organism evidence="4 5">
    <name type="scientific">Candidatus Avoscillospira stercorigallinarum</name>
    <dbReference type="NCBI Taxonomy" id="2840708"/>
    <lineage>
        <taxon>Bacteria</taxon>
        <taxon>Bacillati</taxon>
        <taxon>Bacillota</taxon>
        <taxon>Clostridia</taxon>
        <taxon>Eubacteriales</taxon>
        <taxon>Oscillospiraceae</taxon>
        <taxon>Oscillospiraceae incertae sedis</taxon>
        <taxon>Candidatus Avoscillospira</taxon>
    </lineage>
</organism>
<feature type="domain" description="Phosphoribosyltransferase" evidence="2">
    <location>
        <begin position="122"/>
        <end position="219"/>
    </location>
</feature>
<dbReference type="Proteomes" id="UP000886874">
    <property type="component" value="Unassembled WGS sequence"/>
</dbReference>
<proteinExistence type="inferred from homology"/>
<dbReference type="InterPro" id="IPR000836">
    <property type="entry name" value="PRTase_dom"/>
</dbReference>
<reference evidence="4" key="2">
    <citation type="journal article" date="2021" name="PeerJ">
        <title>Extensive microbial diversity within the chicken gut microbiome revealed by metagenomics and culture.</title>
        <authorList>
            <person name="Gilroy R."/>
            <person name="Ravi A."/>
            <person name="Getino M."/>
            <person name="Pursley I."/>
            <person name="Horton D.L."/>
            <person name="Alikhan N.F."/>
            <person name="Baker D."/>
            <person name="Gharbi K."/>
            <person name="Hall N."/>
            <person name="Watson M."/>
            <person name="Adriaenssens E.M."/>
            <person name="Foster-Nyarko E."/>
            <person name="Jarju S."/>
            <person name="Secka A."/>
            <person name="Antonio M."/>
            <person name="Oren A."/>
            <person name="Chaudhuri R.R."/>
            <person name="La Ragione R."/>
            <person name="Hildebrand F."/>
            <person name="Pallen M.J."/>
        </authorList>
    </citation>
    <scope>NUCLEOTIDE SEQUENCE</scope>
    <source>
        <strain evidence="4">ChiSjej2B20-13462</strain>
    </source>
</reference>